<accession>A0ABY7VY59</accession>
<feature type="transmembrane region" description="Helical" evidence="11">
    <location>
        <begin position="440"/>
        <end position="466"/>
    </location>
</feature>
<dbReference type="PANTHER" id="PTHR47019">
    <property type="entry name" value="LIPID II FLIPPASE MURJ"/>
    <property type="match status" value="1"/>
</dbReference>
<evidence type="ECO:0000256" key="8">
    <source>
        <dbReference type="ARBA" id="ARBA00060041"/>
    </source>
</evidence>
<dbReference type="PANTHER" id="PTHR47019:SF1">
    <property type="entry name" value="LIPID II FLIPPASE MURJ"/>
    <property type="match status" value="1"/>
</dbReference>
<gene>
    <name evidence="12" type="primary">murJ</name>
    <name evidence="12" type="ORF">PQO03_03385</name>
</gene>
<reference evidence="12 13" key="1">
    <citation type="submission" date="2023-02" db="EMBL/GenBank/DDBJ databases">
        <title>Genome sequence of Lentisphaera profundi SAORIC-696.</title>
        <authorList>
            <person name="Kim e."/>
            <person name="Cho J.-C."/>
            <person name="Choi A."/>
            <person name="Kang I."/>
        </authorList>
    </citation>
    <scope>NUCLEOTIDE SEQUENCE [LARGE SCALE GENOMIC DNA]</scope>
    <source>
        <strain evidence="12 13">SAORIC-696</strain>
    </source>
</reference>
<evidence type="ECO:0000256" key="3">
    <source>
        <dbReference type="ARBA" id="ARBA00022692"/>
    </source>
</evidence>
<keyword evidence="3 11" id="KW-0812">Transmembrane</keyword>
<dbReference type="PIRSF" id="PIRSF002869">
    <property type="entry name" value="MviN"/>
    <property type="match status" value="1"/>
</dbReference>
<keyword evidence="10" id="KW-0961">Cell wall biogenesis/degradation</keyword>
<evidence type="ECO:0000256" key="6">
    <source>
        <dbReference type="ARBA" id="ARBA00022989"/>
    </source>
</evidence>
<comment type="subcellular location">
    <subcellularLocation>
        <location evidence="1">Cell membrane</location>
        <topology evidence="1">Multi-pass membrane protein</topology>
    </subcellularLocation>
</comment>
<feature type="transmembrane region" description="Helical" evidence="11">
    <location>
        <begin position="184"/>
        <end position="204"/>
    </location>
</feature>
<evidence type="ECO:0000313" key="13">
    <source>
        <dbReference type="Proteomes" id="UP001214250"/>
    </source>
</evidence>
<dbReference type="Proteomes" id="UP001214250">
    <property type="component" value="Chromosome 1"/>
</dbReference>
<dbReference type="EMBL" id="CP117811">
    <property type="protein sequence ID" value="WDE97003.1"/>
    <property type="molecule type" value="Genomic_DNA"/>
</dbReference>
<organism evidence="12 13">
    <name type="scientific">Lentisphaera profundi</name>
    <dbReference type="NCBI Taxonomy" id="1658616"/>
    <lineage>
        <taxon>Bacteria</taxon>
        <taxon>Pseudomonadati</taxon>
        <taxon>Lentisphaerota</taxon>
        <taxon>Lentisphaeria</taxon>
        <taxon>Lentisphaerales</taxon>
        <taxon>Lentisphaeraceae</taxon>
        <taxon>Lentisphaera</taxon>
    </lineage>
</organism>
<proteinExistence type="inferred from homology"/>
<keyword evidence="7 10" id="KW-0472">Membrane</keyword>
<feature type="transmembrane region" description="Helical" evidence="11">
    <location>
        <begin position="94"/>
        <end position="116"/>
    </location>
</feature>
<dbReference type="InterPro" id="IPR051050">
    <property type="entry name" value="Lipid_II_flippase_MurJ/MviN"/>
</dbReference>
<feature type="transmembrane region" description="Helical" evidence="11">
    <location>
        <begin position="29"/>
        <end position="47"/>
    </location>
</feature>
<keyword evidence="2 10" id="KW-1003">Cell membrane</keyword>
<feature type="transmembrane region" description="Helical" evidence="11">
    <location>
        <begin position="269"/>
        <end position="288"/>
    </location>
</feature>
<feature type="transmembrane region" description="Helical" evidence="11">
    <location>
        <begin position="309"/>
        <end position="328"/>
    </location>
</feature>
<keyword evidence="4 10" id="KW-0133">Cell shape</keyword>
<dbReference type="CDD" id="cd13123">
    <property type="entry name" value="MATE_MurJ_like"/>
    <property type="match status" value="1"/>
</dbReference>
<evidence type="ECO:0000256" key="7">
    <source>
        <dbReference type="ARBA" id="ARBA00023136"/>
    </source>
</evidence>
<feature type="transmembrane region" description="Helical" evidence="11">
    <location>
        <begin position="409"/>
        <end position="428"/>
    </location>
</feature>
<feature type="transmembrane region" description="Helical" evidence="11">
    <location>
        <begin position="348"/>
        <end position="373"/>
    </location>
</feature>
<dbReference type="Pfam" id="PF03023">
    <property type="entry name" value="MurJ"/>
    <property type="match status" value="1"/>
</dbReference>
<dbReference type="NCBIfam" id="TIGR01695">
    <property type="entry name" value="murJ_mviN"/>
    <property type="match status" value="1"/>
</dbReference>
<feature type="transmembrane region" description="Helical" evidence="11">
    <location>
        <begin position="158"/>
        <end position="177"/>
    </location>
</feature>
<dbReference type="InterPro" id="IPR004268">
    <property type="entry name" value="MurJ"/>
</dbReference>
<protein>
    <recommendedName>
        <fullName evidence="10">Lipid II flippase</fullName>
    </recommendedName>
</protein>
<dbReference type="PRINTS" id="PR01806">
    <property type="entry name" value="VIRFACTRMVIN"/>
</dbReference>
<evidence type="ECO:0000256" key="5">
    <source>
        <dbReference type="ARBA" id="ARBA00022984"/>
    </source>
</evidence>
<evidence type="ECO:0000256" key="2">
    <source>
        <dbReference type="ARBA" id="ARBA00022475"/>
    </source>
</evidence>
<comment type="function">
    <text evidence="8 10">Involved in peptidoglycan biosynthesis. Transports lipid-linked peptidoglycan precursors from the inner to the outer leaflet of the cytoplasmic membrane.</text>
</comment>
<name>A0ABY7VY59_9BACT</name>
<keyword evidence="6 11" id="KW-1133">Transmembrane helix</keyword>
<comment type="similarity">
    <text evidence="9 10">Belongs to the MurJ/MviN family.</text>
</comment>
<evidence type="ECO:0000256" key="4">
    <source>
        <dbReference type="ARBA" id="ARBA00022960"/>
    </source>
</evidence>
<feature type="transmembrane region" description="Helical" evidence="11">
    <location>
        <begin position="123"/>
        <end position="146"/>
    </location>
</feature>
<evidence type="ECO:0000313" key="12">
    <source>
        <dbReference type="EMBL" id="WDE97003.1"/>
    </source>
</evidence>
<sequence>MSKRNTVNAIISGLGNLTGRMSGLIREMLYAYLFGTSPLIGYFKYAASLPNLARRMFGEGALANAFIPLLADIKKEDQKLASDFSSKILTLTTILNTALALLGIVILFSLGFMGIIKEENSSLIYLGSIMMPYLPLICLAGLLGSIHNLYGKFSLPALMSSSMNACLISASIISIFLKMTPEQTIYLLAFTLLSSGFLQVGILLKSSTKFISLKFKTCSLKAPELKTFWKSFIPVIIGASAQQISTALDKTIALFIGPHAVSSLSYSELIIYLPVGIVGVSLGSVCLPSLSESLAKGDQESVQKDFHKALAQTFFLSIPCSLLFYLIGESLLKILFLRGAFDLDSLAFTLRAFLWFLPGIPFFTALKVILPLYYSNKNTKTPLKVSVYMIALNLILGISFIPLLSHASLAMASVVSGTLNFIILLVFAKKLSYLSELKPLLKTFLLPLFSAILSFIIVNLVIQQYFNQLLPSLEFVTNLIFTLCVCASFSLFYFIAFKIFHRAFSTKFS</sequence>
<keyword evidence="5 10" id="KW-0573">Peptidoglycan synthesis</keyword>
<keyword evidence="10" id="KW-0813">Transport</keyword>
<dbReference type="RefSeq" id="WP_274151121.1">
    <property type="nucleotide sequence ID" value="NZ_CP117811.1"/>
</dbReference>
<feature type="transmembrane region" description="Helical" evidence="11">
    <location>
        <begin position="478"/>
        <end position="500"/>
    </location>
</feature>
<evidence type="ECO:0000256" key="9">
    <source>
        <dbReference type="ARBA" id="ARBA00061532"/>
    </source>
</evidence>
<evidence type="ECO:0000256" key="11">
    <source>
        <dbReference type="SAM" id="Phobius"/>
    </source>
</evidence>
<keyword evidence="13" id="KW-1185">Reference proteome</keyword>
<evidence type="ECO:0000256" key="10">
    <source>
        <dbReference type="PIRNR" id="PIRNR002869"/>
    </source>
</evidence>
<evidence type="ECO:0000256" key="1">
    <source>
        <dbReference type="ARBA" id="ARBA00004651"/>
    </source>
</evidence>
<feature type="transmembrane region" description="Helical" evidence="11">
    <location>
        <begin position="385"/>
        <end position="403"/>
    </location>
</feature>